<dbReference type="STRING" id="48467.SAMN02745166_00051"/>
<dbReference type="GO" id="GO:0007017">
    <property type="term" value="P:microtubule-based process"/>
    <property type="evidence" value="ECO:0007669"/>
    <property type="project" value="InterPro"/>
</dbReference>
<dbReference type="RefSeq" id="WP_078811296.1">
    <property type="nucleotide sequence ID" value="NZ_FUYE01000001.1"/>
</dbReference>
<evidence type="ECO:0000313" key="11">
    <source>
        <dbReference type="EMBL" id="SKA75632.1"/>
    </source>
</evidence>
<evidence type="ECO:0000256" key="2">
    <source>
        <dbReference type="ARBA" id="ARBA00022741"/>
    </source>
</evidence>
<keyword evidence="6" id="KW-0175">Coiled coil</keyword>
<accession>A4V6G8</accession>
<comment type="subunit">
    <text evidence="4">Homodimer. Polymerizes to form a dynamic ring structure in a strictly GTP-dependent manner. Interacts directly with several other division proteins.</text>
</comment>
<evidence type="ECO:0000256" key="4">
    <source>
        <dbReference type="HAMAP-Rule" id="MF_00909"/>
    </source>
</evidence>
<dbReference type="HAMAP" id="MF_00909">
    <property type="entry name" value="FtsZ"/>
    <property type="match status" value="1"/>
</dbReference>
<feature type="compositionally biased region" description="Low complexity" evidence="7">
    <location>
        <begin position="380"/>
        <end position="396"/>
    </location>
</feature>
<evidence type="ECO:0000259" key="9">
    <source>
        <dbReference type="SMART" id="SM00865"/>
    </source>
</evidence>
<dbReference type="InterPro" id="IPR036525">
    <property type="entry name" value="Tubulin/FtsZ_GTPase_sf"/>
</dbReference>
<dbReference type="PROSITE" id="PS00227">
    <property type="entry name" value="TUBULIN"/>
    <property type="match status" value="1"/>
</dbReference>
<feature type="domain" description="Tubulin/FtsZ 2-layer sandwich" evidence="9">
    <location>
        <begin position="213"/>
        <end position="332"/>
    </location>
</feature>
<evidence type="ECO:0000256" key="3">
    <source>
        <dbReference type="ARBA" id="ARBA00023134"/>
    </source>
</evidence>
<comment type="similarity">
    <text evidence="1 4 5">Belongs to the FtsZ family.</text>
</comment>
<dbReference type="GO" id="GO:0000917">
    <property type="term" value="P:division septum assembly"/>
    <property type="evidence" value="ECO:0007669"/>
    <property type="project" value="UniProtKB-KW"/>
</dbReference>
<dbReference type="SUPFAM" id="SSF55307">
    <property type="entry name" value="Tubulin C-terminal domain-like"/>
    <property type="match status" value="1"/>
</dbReference>
<dbReference type="GO" id="GO:0043093">
    <property type="term" value="P:FtsZ-dependent cytokinesis"/>
    <property type="evidence" value="ECO:0007669"/>
    <property type="project" value="UniProtKB-UniRule"/>
</dbReference>
<keyword evidence="4 5" id="KW-0132">Cell division</keyword>
<dbReference type="PANTHER" id="PTHR30314:SF3">
    <property type="entry name" value="MITOCHONDRIAL DIVISION PROTEIN FSZA"/>
    <property type="match status" value="1"/>
</dbReference>
<feature type="domain" description="Tubulin/FtsZ GTPase" evidence="8">
    <location>
        <begin position="19"/>
        <end position="211"/>
    </location>
</feature>
<dbReference type="GO" id="GO:0005737">
    <property type="term" value="C:cytoplasm"/>
    <property type="evidence" value="ECO:0007669"/>
    <property type="project" value="UniProtKB-SubCell"/>
</dbReference>
<dbReference type="OrthoDB" id="9813375at2"/>
<keyword evidence="4" id="KW-0963">Cytoplasm</keyword>
<dbReference type="PANTHER" id="PTHR30314">
    <property type="entry name" value="CELL DIVISION PROTEIN FTSZ-RELATED"/>
    <property type="match status" value="1"/>
</dbReference>
<dbReference type="InterPro" id="IPR003008">
    <property type="entry name" value="Tubulin_FtsZ_GTPase"/>
</dbReference>
<dbReference type="GO" id="GO:0051258">
    <property type="term" value="P:protein polymerization"/>
    <property type="evidence" value="ECO:0007669"/>
    <property type="project" value="UniProtKB-UniRule"/>
</dbReference>
<name>A4V6G8_9BACT</name>
<dbReference type="SMART" id="SM00864">
    <property type="entry name" value="Tubulin"/>
    <property type="match status" value="1"/>
</dbReference>
<dbReference type="InterPro" id="IPR008280">
    <property type="entry name" value="Tub_FtsZ_C"/>
</dbReference>
<evidence type="ECO:0000256" key="7">
    <source>
        <dbReference type="SAM" id="MobiDB-lite"/>
    </source>
</evidence>
<evidence type="ECO:0000259" key="8">
    <source>
        <dbReference type="SMART" id="SM00864"/>
    </source>
</evidence>
<dbReference type="SUPFAM" id="SSF52490">
    <property type="entry name" value="Tubulin nucleotide-binding domain-like"/>
    <property type="match status" value="1"/>
</dbReference>
<evidence type="ECO:0000313" key="10">
    <source>
        <dbReference type="EMBL" id="CAI61965.1"/>
    </source>
</evidence>
<organism evidence="10">
    <name type="scientific">Prosthecobacter debontii</name>
    <dbReference type="NCBI Taxonomy" id="48467"/>
    <lineage>
        <taxon>Bacteria</taxon>
        <taxon>Pseudomonadati</taxon>
        <taxon>Verrucomicrobiota</taxon>
        <taxon>Verrucomicrobiia</taxon>
        <taxon>Verrucomicrobiales</taxon>
        <taxon>Verrucomicrobiaceae</taxon>
        <taxon>Prosthecobacter</taxon>
    </lineage>
</organism>
<reference evidence="10" key="1">
    <citation type="journal article" date="2007" name="Mol. Biol. Evol.">
        <title>Coexistence of tubulins and ftsZ in different Prosthecobacter species.</title>
        <authorList>
            <person name="Pilhofer M."/>
            <person name="Rosati G."/>
            <person name="Ludwig W."/>
            <person name="Schleifer K.H."/>
            <person name="Petroni G."/>
        </authorList>
    </citation>
    <scope>NUCLEOTIDE SEQUENCE</scope>
    <source>
        <strain evidence="10">DSM 14044</strain>
    </source>
</reference>
<reference evidence="10" key="2">
    <citation type="journal article" date="2008" name="J. Bacteriol.">
        <title>Characterization and evolution of cell division and cell wall synthesis genes in the bacterial phyla Verrucomicrobia, Lentisphaerae, Chlamydiae, and Planctomycetes and phylogenetic comparison with rRNA genes.</title>
        <authorList>
            <person name="Pilhofer M."/>
            <person name="Rappl K."/>
            <person name="Eckl C."/>
            <person name="Bauer A.P."/>
            <person name="Ludwig W."/>
            <person name="Schleifer K.H."/>
            <person name="Petroni G."/>
        </authorList>
    </citation>
    <scope>NUCLEOTIDE SEQUENCE</scope>
    <source>
        <strain evidence="10">DSM 14044</strain>
    </source>
</reference>
<evidence type="ECO:0000256" key="5">
    <source>
        <dbReference type="RuleBase" id="RU000631"/>
    </source>
</evidence>
<feature type="binding site" evidence="4">
    <location>
        <position position="149"/>
    </location>
    <ligand>
        <name>GTP</name>
        <dbReference type="ChEBI" id="CHEBI:37565"/>
    </ligand>
</feature>
<dbReference type="SMART" id="SM00865">
    <property type="entry name" value="Tubulin_C"/>
    <property type="match status" value="1"/>
</dbReference>
<keyword evidence="4 5" id="KW-0131">Cell cycle</keyword>
<dbReference type="GO" id="GO:0003924">
    <property type="term" value="F:GTPase activity"/>
    <property type="evidence" value="ECO:0007669"/>
    <property type="project" value="UniProtKB-UniRule"/>
</dbReference>
<dbReference type="InterPro" id="IPR017975">
    <property type="entry name" value="Tubulin_CS"/>
</dbReference>
<gene>
    <name evidence="4 10" type="primary">ftsZ</name>
    <name evidence="11" type="ORF">SAMN02745166_00051</name>
</gene>
<proteinExistence type="inferred from homology"/>
<comment type="function">
    <text evidence="4 5">Essential cell division protein that forms a contractile ring structure (Z ring) at the future cell division site. The regulation of the ring assembly controls the timing and the location of cell division. One of the functions of the FtsZ ring is to recruit other cell division proteins to the septum to produce a new cell wall between the dividing cells. Binds GTP and shows GTPase activity.</text>
</comment>
<dbReference type="AlphaFoldDB" id="A4V6G8"/>
<keyword evidence="3 4" id="KW-0342">GTP-binding</keyword>
<sequence length="632" mass="67015">MVEYDRQSLREEPNKPALRTCIVGIGGAGSNVLDRITLDRTVDAQLVCMHTDIRVLGHAMAPTKIQLGAELMRGVGAGGDPDLGREAAMYSRDEIRQAIEGHDIVFICAGLGGGTGSGAAPVVAEIAKSTNSLVYITATMPFSFEGRRRLNQAEEALQQLQKRADALILFENNRMGELTLPKDGIQKAFAQADQLIAQSLRAVSTIVSMPGLVKLGLDDLTSALSTSNGRCLFGFGEARGQNRGTEALKRALKSPLIDQGRLLHQTKTLLVHIAGGETLTLMEVDAIMKQLGRHVPDHTHILFGVAVDAKLGETISVTLISSLGLAQLNTIAAAAPPANMLPLTDRPMPSMADAVAAPPAPAPAPKVRAPASRPTPPVAAAPAMSPAAPATSPSPVRAGPPPFEDSMDMLFKEDEIISQSSLTHLESQGSYKAEAPELFSESFAPAPAASVSAPVAPASVAAYTTAPAHNSPFPPAPAAEMVPEQPPVAYEEEEYYEEETQVVSSTYEPEPEPPAPEPAPAPAPVVRDRPRIEDFIQAAPPPPPQPQQPVSRPPTSPLAAVVARTNLPPEDMAYAPPPNMVMPKKLAGEAQSDLGFSNQDRGRFKDTEPALASGGEDLDVPTWMRLKRKLKR</sequence>
<dbReference type="Pfam" id="PF00091">
    <property type="entry name" value="Tubulin"/>
    <property type="match status" value="1"/>
</dbReference>
<dbReference type="PROSITE" id="PS01135">
    <property type="entry name" value="FTSZ_2"/>
    <property type="match status" value="1"/>
</dbReference>
<dbReference type="GO" id="GO:0005874">
    <property type="term" value="C:microtubule"/>
    <property type="evidence" value="ECO:0007669"/>
    <property type="project" value="InterPro"/>
</dbReference>
<protein>
    <recommendedName>
        <fullName evidence="4 5">Cell division protein FtsZ</fullName>
    </recommendedName>
</protein>
<feature type="binding site" evidence="4">
    <location>
        <begin position="27"/>
        <end position="31"/>
    </location>
    <ligand>
        <name>GTP</name>
        <dbReference type="ChEBI" id="CHEBI:37565"/>
    </ligand>
</feature>
<dbReference type="InterPro" id="IPR000158">
    <property type="entry name" value="Cell_div_FtsZ"/>
</dbReference>
<feature type="region of interest" description="Disordered" evidence="7">
    <location>
        <begin position="355"/>
        <end position="396"/>
    </location>
</feature>
<reference evidence="11" key="3">
    <citation type="submission" date="2017-02" db="EMBL/GenBank/DDBJ databases">
        <authorList>
            <person name="Peterson S.W."/>
        </authorList>
    </citation>
    <scope>NUCLEOTIDE SEQUENCE [LARGE SCALE GENOMIC DNA]</scope>
    <source>
        <strain evidence="11">ATCC 700200</strain>
    </source>
</reference>
<feature type="binding site" evidence="4">
    <location>
        <position position="145"/>
    </location>
    <ligand>
        <name>GTP</name>
        <dbReference type="ChEBI" id="CHEBI:37565"/>
    </ligand>
</feature>
<feature type="compositionally biased region" description="Pro residues" evidence="7">
    <location>
        <begin position="539"/>
        <end position="556"/>
    </location>
</feature>
<keyword evidence="12" id="KW-1185">Reference proteome</keyword>
<evidence type="ECO:0000256" key="6">
    <source>
        <dbReference type="SAM" id="Coils"/>
    </source>
</evidence>
<feature type="region of interest" description="Disordered" evidence="7">
    <location>
        <begin position="594"/>
        <end position="617"/>
    </location>
</feature>
<feature type="binding site" evidence="4">
    <location>
        <position position="193"/>
    </location>
    <ligand>
        <name>GTP</name>
        <dbReference type="ChEBI" id="CHEBI:37565"/>
    </ligand>
</feature>
<feature type="binding site" evidence="4">
    <location>
        <begin position="114"/>
        <end position="116"/>
    </location>
    <ligand>
        <name>GTP</name>
        <dbReference type="ChEBI" id="CHEBI:37565"/>
    </ligand>
</feature>
<dbReference type="Gene3D" id="3.40.50.1440">
    <property type="entry name" value="Tubulin/FtsZ, GTPase domain"/>
    <property type="match status" value="1"/>
</dbReference>
<feature type="coiled-coil region" evidence="6">
    <location>
        <begin position="143"/>
        <end position="170"/>
    </location>
</feature>
<dbReference type="EMBL" id="AJ888907">
    <property type="protein sequence ID" value="CAI61965.1"/>
    <property type="molecule type" value="Genomic_DNA"/>
</dbReference>
<dbReference type="InterPro" id="IPR045061">
    <property type="entry name" value="FtsZ/CetZ"/>
</dbReference>
<dbReference type="InterPro" id="IPR018316">
    <property type="entry name" value="Tubulin/FtsZ_2-layer-sand-dom"/>
</dbReference>
<dbReference type="InterPro" id="IPR024757">
    <property type="entry name" value="FtsZ_C"/>
</dbReference>
<dbReference type="CDD" id="cd02201">
    <property type="entry name" value="FtsZ_type1"/>
    <property type="match status" value="1"/>
</dbReference>
<dbReference type="GO" id="GO:0032153">
    <property type="term" value="C:cell division site"/>
    <property type="evidence" value="ECO:0007669"/>
    <property type="project" value="UniProtKB-UniRule"/>
</dbReference>
<dbReference type="GO" id="GO:0005525">
    <property type="term" value="F:GTP binding"/>
    <property type="evidence" value="ECO:0007669"/>
    <property type="project" value="UniProtKB-UniRule"/>
</dbReference>
<dbReference type="PRINTS" id="PR00423">
    <property type="entry name" value="CELLDVISFTSZ"/>
</dbReference>
<dbReference type="InterPro" id="IPR020805">
    <property type="entry name" value="Cell_div_FtsZ_CS"/>
</dbReference>
<dbReference type="Proteomes" id="UP000190774">
    <property type="component" value="Unassembled WGS sequence"/>
</dbReference>
<dbReference type="EMBL" id="FUYE01000001">
    <property type="protein sequence ID" value="SKA75632.1"/>
    <property type="molecule type" value="Genomic_DNA"/>
</dbReference>
<reference evidence="12" key="4">
    <citation type="submission" date="2017-02" db="EMBL/GenBank/DDBJ databases">
        <authorList>
            <person name="Varghese N."/>
            <person name="Submissions S."/>
        </authorList>
    </citation>
    <scope>NUCLEOTIDE SEQUENCE [LARGE SCALE GENOMIC DNA]</scope>
    <source>
        <strain evidence="12">ATCC 700200</strain>
    </source>
</reference>
<comment type="subcellular location">
    <subcellularLocation>
        <location evidence="4">Cytoplasm</location>
    </subcellularLocation>
    <text evidence="4">Assembles at midcell at the inner surface of the cytoplasmic membrane.</text>
</comment>
<dbReference type="Pfam" id="PF12327">
    <property type="entry name" value="FtsZ_C"/>
    <property type="match status" value="1"/>
</dbReference>
<keyword evidence="4 5" id="KW-0717">Septation</keyword>
<evidence type="ECO:0000313" key="12">
    <source>
        <dbReference type="Proteomes" id="UP000190774"/>
    </source>
</evidence>
<keyword evidence="2 4" id="KW-0547">Nucleotide-binding</keyword>
<evidence type="ECO:0000256" key="1">
    <source>
        <dbReference type="ARBA" id="ARBA00009690"/>
    </source>
</evidence>
<feature type="compositionally biased region" description="Pro residues" evidence="7">
    <location>
        <begin position="512"/>
        <end position="523"/>
    </location>
</feature>
<feature type="region of interest" description="Disordered" evidence="7">
    <location>
        <begin position="497"/>
        <end position="558"/>
    </location>
</feature>